<keyword evidence="1" id="KW-0732">Signal</keyword>
<proteinExistence type="predicted"/>
<reference evidence="2" key="1">
    <citation type="submission" date="2022-05" db="EMBL/GenBank/DDBJ databases">
        <title>Complete genome sequence of toluene-degrading Gulosibacter sediminis strain ACHW.36C.</title>
        <authorList>
            <person name="Wai A.C."/>
            <person name="Lai G.K."/>
            <person name="Griffin S.D."/>
            <person name="Leung F.C."/>
        </authorList>
    </citation>
    <scope>NUCLEOTIDE SEQUENCE [LARGE SCALE GENOMIC DNA]</scope>
    <source>
        <strain evidence="2">ACHW.36C</strain>
    </source>
</reference>
<dbReference type="Gene3D" id="2.60.40.1890">
    <property type="entry name" value="PCu(A)C copper chaperone"/>
    <property type="match status" value="1"/>
</dbReference>
<protein>
    <submittedName>
        <fullName evidence="2">Copper chaperone PCu(A)C</fullName>
    </submittedName>
</protein>
<gene>
    <name evidence="2" type="ORF">M3M28_02565</name>
</gene>
<organism evidence="2">
    <name type="scientific">Gulosibacter sediminis</name>
    <dbReference type="NCBI Taxonomy" id="1729695"/>
    <lineage>
        <taxon>Bacteria</taxon>
        <taxon>Bacillati</taxon>
        <taxon>Actinomycetota</taxon>
        <taxon>Actinomycetes</taxon>
        <taxon>Micrococcales</taxon>
        <taxon>Microbacteriaceae</taxon>
        <taxon>Gulosibacter</taxon>
    </lineage>
</organism>
<dbReference type="InterPro" id="IPR007410">
    <property type="entry name" value="LpqE-like"/>
</dbReference>
<dbReference type="Pfam" id="PF04314">
    <property type="entry name" value="PCuAC"/>
    <property type="match status" value="1"/>
</dbReference>
<dbReference type="SUPFAM" id="SSF110087">
    <property type="entry name" value="DR1885-like metal-binding protein"/>
    <property type="match status" value="1"/>
</dbReference>
<evidence type="ECO:0000256" key="1">
    <source>
        <dbReference type="SAM" id="SignalP"/>
    </source>
</evidence>
<feature type="chain" id="PRO_5047311895" evidence="1">
    <location>
        <begin position="36"/>
        <end position="175"/>
    </location>
</feature>
<dbReference type="EMBL" id="CP097160">
    <property type="protein sequence ID" value="UQN15368.1"/>
    <property type="molecule type" value="Genomic_DNA"/>
</dbReference>
<evidence type="ECO:0000313" key="2">
    <source>
        <dbReference type="EMBL" id="UQN15368.1"/>
    </source>
</evidence>
<feature type="signal peptide" evidence="1">
    <location>
        <begin position="1"/>
        <end position="35"/>
    </location>
</feature>
<dbReference type="InterPro" id="IPR058248">
    <property type="entry name" value="Lxx211020-like"/>
</dbReference>
<dbReference type="PANTHER" id="PTHR36302:SF1">
    <property type="entry name" value="COPPER CHAPERONE PCU(A)C"/>
    <property type="match status" value="1"/>
</dbReference>
<dbReference type="PANTHER" id="PTHR36302">
    <property type="entry name" value="BLR7088 PROTEIN"/>
    <property type="match status" value="1"/>
</dbReference>
<name>A0ABY4N1J4_9MICO</name>
<sequence length="175" mass="17982">MSIFRTATTTFRTLTALAAAGLLAATLAGCSGAQAGADDAALIITDPWVKATDTDMTGVFASIENTSGHDVVIESATVEGASMTELHETIVQSDGSSLMQEIEGGFAIADGETLELQPGGNHIMPMGLESAIEPGDEVAVTLTLDDGTEVDFTATAKEYTGAEETYAPESGHEGH</sequence>
<dbReference type="PROSITE" id="PS51257">
    <property type="entry name" value="PROKAR_LIPOPROTEIN"/>
    <property type="match status" value="1"/>
</dbReference>
<accession>A0ABY4N1J4</accession>
<dbReference type="InterPro" id="IPR036182">
    <property type="entry name" value="PCuAC_sf"/>
</dbReference>